<evidence type="ECO:0000256" key="4">
    <source>
        <dbReference type="SAM" id="MobiDB-lite"/>
    </source>
</evidence>
<dbReference type="Gene3D" id="1.10.287.950">
    <property type="entry name" value="Methyl-accepting chemotaxis protein"/>
    <property type="match status" value="1"/>
</dbReference>
<reference evidence="8" key="1">
    <citation type="submission" date="2020-09" db="EMBL/GenBank/DDBJ databases">
        <title>A novel bacterium of genus Paenibacillus, isolated from South China Sea.</title>
        <authorList>
            <person name="Huang H."/>
            <person name="Mo K."/>
            <person name="Hu Y."/>
        </authorList>
    </citation>
    <scope>NUCLEOTIDE SEQUENCE</scope>
    <source>
        <strain evidence="8">IB182363</strain>
    </source>
</reference>
<dbReference type="AlphaFoldDB" id="A0A927H201"/>
<comment type="caution">
    <text evidence="8">The sequence shown here is derived from an EMBL/GenBank/DDBJ whole genome shotgun (WGS) entry which is preliminary data.</text>
</comment>
<protein>
    <submittedName>
        <fullName evidence="8">Methyl-accepting chemotaxis protein</fullName>
    </submittedName>
</protein>
<keyword evidence="6" id="KW-0732">Signal</keyword>
<comment type="subcellular location">
    <subcellularLocation>
        <location evidence="1">Cell membrane</location>
    </subcellularLocation>
</comment>
<keyword evidence="9" id="KW-1185">Reference proteome</keyword>
<dbReference type="SMART" id="SM00304">
    <property type="entry name" value="HAMP"/>
    <property type="match status" value="1"/>
</dbReference>
<feature type="transmembrane region" description="Helical" evidence="5">
    <location>
        <begin position="207"/>
        <end position="229"/>
    </location>
</feature>
<dbReference type="SUPFAM" id="SSF58104">
    <property type="entry name" value="Methyl-accepting chemotaxis protein (MCP) signaling domain"/>
    <property type="match status" value="1"/>
</dbReference>
<evidence type="ECO:0000256" key="5">
    <source>
        <dbReference type="SAM" id="Phobius"/>
    </source>
</evidence>
<name>A0A927H201_9BACL</name>
<feature type="signal peptide" evidence="6">
    <location>
        <begin position="1"/>
        <end position="29"/>
    </location>
</feature>
<dbReference type="GO" id="GO:0005886">
    <property type="term" value="C:plasma membrane"/>
    <property type="evidence" value="ECO:0007669"/>
    <property type="project" value="UniProtKB-SubCell"/>
</dbReference>
<keyword evidence="5" id="KW-0812">Transmembrane</keyword>
<evidence type="ECO:0000256" key="2">
    <source>
        <dbReference type="ARBA" id="ARBA00022475"/>
    </source>
</evidence>
<proteinExistence type="predicted"/>
<gene>
    <name evidence="8" type="ORF">IDH45_23045</name>
</gene>
<dbReference type="InterPro" id="IPR003660">
    <property type="entry name" value="HAMP_dom"/>
</dbReference>
<keyword evidence="3 5" id="KW-0472">Membrane</keyword>
<feature type="compositionally biased region" description="Basic residues" evidence="4">
    <location>
        <begin position="429"/>
        <end position="438"/>
    </location>
</feature>
<feature type="domain" description="HAMP" evidence="7">
    <location>
        <begin position="226"/>
        <end position="278"/>
    </location>
</feature>
<dbReference type="Pfam" id="PF00672">
    <property type="entry name" value="HAMP"/>
    <property type="match status" value="1"/>
</dbReference>
<keyword evidence="2" id="KW-1003">Cell membrane</keyword>
<sequence length="438" mass="47865">MSTHWSRSIIAKLSFFAALCALLMTAGQAAISYLQQKDQYYNELKQYQQMVHKSVEQHAGKFASLKDFIKTNKKADPAQPGIALIQPYMDLYTGSGGVANTYLLYPGTIESGGKTAMTIMLANKSLADSGFQPSTPYELPPAFTKAIRAAESGEIGVSDVFSDDYGTWVSILSAIRDDNGGITAILGIDFDYANVQHQLDAKLRTSLLVGLLTGTIAVAMMIVVIVWIIRPVRELARITQKVAGGDLTESVSIRRKDEIGELAAYFGVMIGNIREMIGRIRETSDVVAENAETLHGGSEQTSEAARHVAMSIEQVAAGTERQLTSSEESAKAMEEMAQGVQRIAESAVTAADSSNQAYLLAEQGSEQVRQQTTDDGHSGCRQQRVRLHGTAGPVIRRDRIDYIAHLDHRRTDEPARSECGDRSGPGRGTRPRLRRRIR</sequence>
<dbReference type="PANTHER" id="PTHR32089">
    <property type="entry name" value="METHYL-ACCEPTING CHEMOTAXIS PROTEIN MCPB"/>
    <property type="match status" value="1"/>
</dbReference>
<dbReference type="Gene3D" id="6.10.340.10">
    <property type="match status" value="1"/>
</dbReference>
<evidence type="ECO:0000313" key="8">
    <source>
        <dbReference type="EMBL" id="MBD2864858.1"/>
    </source>
</evidence>
<dbReference type="GO" id="GO:0007165">
    <property type="term" value="P:signal transduction"/>
    <property type="evidence" value="ECO:0007669"/>
    <property type="project" value="InterPro"/>
</dbReference>
<feature type="compositionally biased region" description="Basic and acidic residues" evidence="4">
    <location>
        <begin position="408"/>
        <end position="421"/>
    </location>
</feature>
<dbReference type="PROSITE" id="PS50885">
    <property type="entry name" value="HAMP"/>
    <property type="match status" value="1"/>
</dbReference>
<organism evidence="8 9">
    <name type="scientific">Paenibacillus oceani</name>
    <dbReference type="NCBI Taxonomy" id="2772510"/>
    <lineage>
        <taxon>Bacteria</taxon>
        <taxon>Bacillati</taxon>
        <taxon>Bacillota</taxon>
        <taxon>Bacilli</taxon>
        <taxon>Bacillales</taxon>
        <taxon>Paenibacillaceae</taxon>
        <taxon>Paenibacillus</taxon>
    </lineage>
</organism>
<evidence type="ECO:0000256" key="6">
    <source>
        <dbReference type="SAM" id="SignalP"/>
    </source>
</evidence>
<keyword evidence="5" id="KW-1133">Transmembrane helix</keyword>
<evidence type="ECO:0000256" key="1">
    <source>
        <dbReference type="ARBA" id="ARBA00004236"/>
    </source>
</evidence>
<accession>A0A927H201</accession>
<dbReference type="Proteomes" id="UP000639396">
    <property type="component" value="Unassembled WGS sequence"/>
</dbReference>
<evidence type="ECO:0000259" key="7">
    <source>
        <dbReference type="PROSITE" id="PS50885"/>
    </source>
</evidence>
<dbReference type="PANTHER" id="PTHR32089:SF112">
    <property type="entry name" value="LYSOZYME-LIKE PROTEIN-RELATED"/>
    <property type="match status" value="1"/>
</dbReference>
<dbReference type="EMBL" id="JACXJA010000034">
    <property type="protein sequence ID" value="MBD2864858.1"/>
    <property type="molecule type" value="Genomic_DNA"/>
</dbReference>
<dbReference type="CDD" id="cd06225">
    <property type="entry name" value="HAMP"/>
    <property type="match status" value="1"/>
</dbReference>
<evidence type="ECO:0000256" key="3">
    <source>
        <dbReference type="ARBA" id="ARBA00023136"/>
    </source>
</evidence>
<feature type="chain" id="PRO_5037610463" evidence="6">
    <location>
        <begin position="30"/>
        <end position="438"/>
    </location>
</feature>
<evidence type="ECO:0000313" key="9">
    <source>
        <dbReference type="Proteomes" id="UP000639396"/>
    </source>
</evidence>
<feature type="region of interest" description="Disordered" evidence="4">
    <location>
        <begin position="408"/>
        <end position="438"/>
    </location>
</feature>